<evidence type="ECO:0000256" key="8">
    <source>
        <dbReference type="SAM" id="SignalP"/>
    </source>
</evidence>
<dbReference type="InterPro" id="IPR000169">
    <property type="entry name" value="Pept_cys_AS"/>
</dbReference>
<dbReference type="Pfam" id="PF00595">
    <property type="entry name" value="PDZ"/>
    <property type="match status" value="1"/>
</dbReference>
<dbReference type="InterPro" id="IPR001478">
    <property type="entry name" value="PDZ"/>
</dbReference>
<keyword evidence="2" id="KW-0645">Protease</keyword>
<feature type="region of interest" description="Disordered" evidence="7">
    <location>
        <begin position="989"/>
        <end position="1069"/>
    </location>
</feature>
<dbReference type="InterPro" id="IPR036034">
    <property type="entry name" value="PDZ_sf"/>
</dbReference>
<proteinExistence type="inferred from homology"/>
<dbReference type="SMART" id="SM00645">
    <property type="entry name" value="Pept_C1"/>
    <property type="match status" value="1"/>
</dbReference>
<evidence type="ECO:0000259" key="9">
    <source>
        <dbReference type="PROSITE" id="PS50106"/>
    </source>
</evidence>
<evidence type="ECO:0000256" key="1">
    <source>
        <dbReference type="ARBA" id="ARBA00008455"/>
    </source>
</evidence>
<comment type="similarity">
    <text evidence="1">Belongs to the peptidase C1 family.</text>
</comment>
<organism evidence="10 11">
    <name type="scientific">Nesidiocoris tenuis</name>
    <dbReference type="NCBI Taxonomy" id="355587"/>
    <lineage>
        <taxon>Eukaryota</taxon>
        <taxon>Metazoa</taxon>
        <taxon>Ecdysozoa</taxon>
        <taxon>Arthropoda</taxon>
        <taxon>Hexapoda</taxon>
        <taxon>Insecta</taxon>
        <taxon>Pterygota</taxon>
        <taxon>Neoptera</taxon>
        <taxon>Paraneoptera</taxon>
        <taxon>Hemiptera</taxon>
        <taxon>Heteroptera</taxon>
        <taxon>Panheteroptera</taxon>
        <taxon>Cimicomorpha</taxon>
        <taxon>Miridae</taxon>
        <taxon>Dicyphina</taxon>
        <taxon>Nesidiocoris</taxon>
    </lineage>
</organism>
<evidence type="ECO:0000256" key="7">
    <source>
        <dbReference type="SAM" id="MobiDB-lite"/>
    </source>
</evidence>
<dbReference type="InterPro" id="IPR025660">
    <property type="entry name" value="Pept_his_AS"/>
</dbReference>
<feature type="domain" description="PDZ" evidence="9">
    <location>
        <begin position="1321"/>
        <end position="1371"/>
    </location>
</feature>
<dbReference type="PROSITE" id="PS00639">
    <property type="entry name" value="THIOL_PROTEASE_HIS"/>
    <property type="match status" value="1"/>
</dbReference>
<sequence>MEKVLAILAAAVLAVATCSAQPCKQTTSPPKWSSAYSVRGVITIPYAELREPFVAFYDGTIGNSRVDYYGDTVKTYQISTIGKYGSMMKLAPVTTESQTNVVTCLQVNGTINDKVTPQSVLPSLDQFTCAGNDIIDGQEAQKWVSTSQEGEKVSKYTMWITWRKPNTVRGGNDEPVPVRYEMKGYNSLLGSHYDHYYLSYDLYSSDAPTEEIWQLQANMTCTGFPGPGLQSVATFNPIKEFVHNYDDHIENAWQGFLQKHNRKYRSDSEHHSRRRIFRDNHRFVHSTNRAGLSYQLKLNHFADWTDDEMKAIRGKKFTVRDNGASPFPYSDSVVRRLSKTAVPNNFNWRLYGAVTPVKDQSICGSCWSFGSTGVVEGAYFVKTGMLVSLSEQALVDCSWGYGNNGCDGGEDFRSYQWIMKHGGIPLEGDYGQYLGQDGYCHADQMRLVAPITGYVNVTANDENALRLAMFKHGPISIAIDAAVKTFSFYSNGVYSDPKCKNGLEDLDHAVLAVGYGELNDSLSIVLISMPTFLNSLNDLKIHGVHQRDQDNHDRRRTLKDNVYFFTTLQNGTFSNPTLGKALQLSEVSNGQLRVSFLTGLVSRDVLEHISGCTRIVPPVTLYALGLNTLVYLSYTFSDKLFCIRSGNINADFMSFHALIGPSPSCPAARRTVPSCALPRSHVQNANSSKMHSTNYGCAARAVKHRRPPHTPRHLVSKPKLSSSMVLHQNSTRLHPVQSIGRHFPVSNSRSSFMAEHVVQMRLFRRRSSDPNPQLVSLAPLSADSEDEAPGLRSGQASPASTGGGTPLNGSPSFNRRGKSKKADKKSKDGTMRYKTKPIETVAENPFEDNAHPRSKSSGKLDLIRKISGSEPTVKSMSQNDLLKNIQDNNSQNHASKSSCPSLNQFPATQPSLTDVPKLMSTSLDERTSNGLVNKNVPRRTVVNPPFGRRSLPPDPPGVTVNLRTQPHIKEIYNFLNNFIMMKSEESGYESDSVRHAGDQNGMSSPQLQSAKSISSQGLASNSSSFPPTNQLDFNPTTGPATKQRPAKDERDYVAPPPRRSLPVFKGTEVKPPEVPKQLFRDKRYEVSTGSSVPPKKIESTSYNRNISIEKEFKRYTIVKNQGTELGIYVEKSETGSSKGTYHVSNVEPGSLVDRDGRIKVGDEIIKVNGARLRGLTIQEVRKLMQSNATNIELVVARCRSATVDDIGGKPDVQARKTNIEEHTKVPPLTQTTNRLIMGCPPSELTNPAVADSIGQQKLKTTSNGKPPLPASEEKKEPEIAKTGMRKFSAHGDNYLKSKNDAANARAMRANRPKSLTLSIFTVTFHKGPGYKSLGFSIVGGYDSPKGNMGIFVKTIFKTGQAAENGNLREGEFRSLYSLETVCV</sequence>
<feature type="region of interest" description="Disordered" evidence="7">
    <location>
        <begin position="782"/>
        <end position="862"/>
    </location>
</feature>
<dbReference type="InterPro" id="IPR013201">
    <property type="entry name" value="Prot_inhib_I29"/>
</dbReference>
<name>A0A6H5G6S5_9HEMI</name>
<feature type="region of interest" description="Disordered" evidence="7">
    <location>
        <begin position="936"/>
        <end position="957"/>
    </location>
</feature>
<keyword evidence="6" id="KW-1015">Disulfide bond</keyword>
<dbReference type="CDD" id="cd00136">
    <property type="entry name" value="PDZ_canonical"/>
    <property type="match status" value="1"/>
</dbReference>
<dbReference type="PROSITE" id="PS00139">
    <property type="entry name" value="THIOL_PROTEASE_CYS"/>
    <property type="match status" value="1"/>
</dbReference>
<dbReference type="SUPFAM" id="SSF50156">
    <property type="entry name" value="PDZ domain-like"/>
    <property type="match status" value="2"/>
</dbReference>
<dbReference type="InterPro" id="IPR038765">
    <property type="entry name" value="Papain-like_cys_pep_sf"/>
</dbReference>
<dbReference type="OrthoDB" id="65740at2759"/>
<dbReference type="Pfam" id="PF08246">
    <property type="entry name" value="Inhibitor_I29"/>
    <property type="match status" value="1"/>
</dbReference>
<feature type="compositionally biased region" description="Polar residues" evidence="7">
    <location>
        <begin position="1254"/>
        <end position="1264"/>
    </location>
</feature>
<evidence type="ECO:0000256" key="5">
    <source>
        <dbReference type="ARBA" id="ARBA00023145"/>
    </source>
</evidence>
<feature type="chain" id="PRO_5026104362" description="PDZ domain-containing protein" evidence="8">
    <location>
        <begin position="21"/>
        <end position="1383"/>
    </location>
</feature>
<dbReference type="SUPFAM" id="SSF54001">
    <property type="entry name" value="Cysteine proteinases"/>
    <property type="match status" value="1"/>
</dbReference>
<evidence type="ECO:0000313" key="11">
    <source>
        <dbReference type="Proteomes" id="UP000479000"/>
    </source>
</evidence>
<evidence type="ECO:0000256" key="2">
    <source>
        <dbReference type="ARBA" id="ARBA00022670"/>
    </source>
</evidence>
<reference evidence="10 11" key="1">
    <citation type="submission" date="2020-02" db="EMBL/GenBank/DDBJ databases">
        <authorList>
            <person name="Ferguson B K."/>
        </authorList>
    </citation>
    <scope>NUCLEOTIDE SEQUENCE [LARGE SCALE GENOMIC DNA]</scope>
</reference>
<keyword evidence="5" id="KW-0865">Zymogen</keyword>
<dbReference type="SMART" id="SM00228">
    <property type="entry name" value="PDZ"/>
    <property type="match status" value="1"/>
</dbReference>
<keyword evidence="11" id="KW-1185">Reference proteome</keyword>
<feature type="compositionally biased region" description="Polar residues" evidence="7">
    <location>
        <begin position="1000"/>
        <end position="1040"/>
    </location>
</feature>
<dbReference type="Proteomes" id="UP000479000">
    <property type="component" value="Unassembled WGS sequence"/>
</dbReference>
<dbReference type="InterPro" id="IPR039417">
    <property type="entry name" value="Peptidase_C1A_papain-like"/>
</dbReference>
<feature type="region of interest" description="Disordered" evidence="7">
    <location>
        <begin position="888"/>
        <end position="913"/>
    </location>
</feature>
<dbReference type="Gene3D" id="3.90.70.10">
    <property type="entry name" value="Cysteine proteinases"/>
    <property type="match status" value="1"/>
</dbReference>
<keyword evidence="3" id="KW-0378">Hydrolase</keyword>
<evidence type="ECO:0000256" key="6">
    <source>
        <dbReference type="ARBA" id="ARBA00023157"/>
    </source>
</evidence>
<dbReference type="PANTHER" id="PTHR12411">
    <property type="entry name" value="CYSTEINE PROTEASE FAMILY C1-RELATED"/>
    <property type="match status" value="1"/>
</dbReference>
<dbReference type="CDD" id="cd02248">
    <property type="entry name" value="Peptidase_C1A"/>
    <property type="match status" value="1"/>
</dbReference>
<keyword evidence="4" id="KW-0788">Thiol protease</keyword>
<dbReference type="Pfam" id="PF00112">
    <property type="entry name" value="Peptidase_C1"/>
    <property type="match status" value="1"/>
</dbReference>
<dbReference type="SMART" id="SM00848">
    <property type="entry name" value="Inhibitor_I29"/>
    <property type="match status" value="1"/>
</dbReference>
<gene>
    <name evidence="10" type="ORF">NTEN_LOCUS4753</name>
</gene>
<feature type="compositionally biased region" description="Polar residues" evidence="7">
    <location>
        <begin position="888"/>
        <end position="912"/>
    </location>
</feature>
<dbReference type="GO" id="GO:0006508">
    <property type="term" value="P:proteolysis"/>
    <property type="evidence" value="ECO:0007669"/>
    <property type="project" value="UniProtKB-KW"/>
</dbReference>
<dbReference type="FunFam" id="3.90.70.10:FF:000087">
    <property type="entry name" value="Counting factor associated protein D"/>
    <property type="match status" value="1"/>
</dbReference>
<protein>
    <recommendedName>
        <fullName evidence="9">PDZ domain-containing protein</fullName>
    </recommendedName>
</protein>
<evidence type="ECO:0000256" key="4">
    <source>
        <dbReference type="ARBA" id="ARBA00022807"/>
    </source>
</evidence>
<feature type="region of interest" description="Disordered" evidence="7">
    <location>
        <begin position="1254"/>
        <end position="1279"/>
    </location>
</feature>
<keyword evidence="8" id="KW-0732">Signal</keyword>
<dbReference type="InterPro" id="IPR000668">
    <property type="entry name" value="Peptidase_C1A_C"/>
</dbReference>
<dbReference type="EMBL" id="CADCXU010007103">
    <property type="protein sequence ID" value="CAA9998470.1"/>
    <property type="molecule type" value="Genomic_DNA"/>
</dbReference>
<feature type="domain" description="PDZ" evidence="9">
    <location>
        <begin position="1114"/>
        <end position="1199"/>
    </location>
</feature>
<evidence type="ECO:0000256" key="3">
    <source>
        <dbReference type="ARBA" id="ARBA00022801"/>
    </source>
</evidence>
<dbReference type="Gene3D" id="2.30.42.10">
    <property type="match status" value="2"/>
</dbReference>
<accession>A0A6H5G6S5</accession>
<dbReference type="InterPro" id="IPR013128">
    <property type="entry name" value="Peptidase_C1A"/>
</dbReference>
<feature type="signal peptide" evidence="8">
    <location>
        <begin position="1"/>
        <end position="20"/>
    </location>
</feature>
<feature type="compositionally biased region" description="Basic residues" evidence="7">
    <location>
        <begin position="815"/>
        <end position="824"/>
    </location>
</feature>
<evidence type="ECO:0000313" key="10">
    <source>
        <dbReference type="EMBL" id="CAA9998470.1"/>
    </source>
</evidence>
<dbReference type="PROSITE" id="PS50106">
    <property type="entry name" value="PDZ"/>
    <property type="match status" value="2"/>
</dbReference>
<dbReference type="GO" id="GO:0008234">
    <property type="term" value="F:cysteine-type peptidase activity"/>
    <property type="evidence" value="ECO:0007669"/>
    <property type="project" value="UniProtKB-KW"/>
</dbReference>